<protein>
    <recommendedName>
        <fullName evidence="4 12">GPI ethanolamine phosphate transferase 2</fullName>
    </recommendedName>
</protein>
<comment type="subcellular location">
    <subcellularLocation>
        <location evidence="1 12">Endoplasmic reticulum membrane</location>
        <topology evidence="1 12">Multi-pass membrane protein</topology>
    </subcellularLocation>
</comment>
<keyword evidence="11" id="KW-0325">Glycoprotein</keyword>
<dbReference type="AlphaFoldDB" id="A0A4V1AE17"/>
<feature type="transmembrane region" description="Helical" evidence="12">
    <location>
        <begin position="415"/>
        <end position="435"/>
    </location>
</feature>
<proteinExistence type="inferred from homology"/>
<dbReference type="Proteomes" id="UP000292447">
    <property type="component" value="Chromosome II"/>
</dbReference>
<feature type="transmembrane region" description="Helical" evidence="12">
    <location>
        <begin position="479"/>
        <end position="500"/>
    </location>
</feature>
<dbReference type="GO" id="GO:0006506">
    <property type="term" value="P:GPI anchor biosynthetic process"/>
    <property type="evidence" value="ECO:0007669"/>
    <property type="project" value="UniProtKB-UniPathway"/>
</dbReference>
<dbReference type="CDD" id="cd16024">
    <property type="entry name" value="GPI_EPT_2"/>
    <property type="match status" value="1"/>
</dbReference>
<keyword evidence="10 12" id="KW-0472">Membrane</keyword>
<feature type="transmembrane region" description="Helical" evidence="12">
    <location>
        <begin position="761"/>
        <end position="783"/>
    </location>
</feature>
<feature type="transmembrane region" description="Helical" evidence="12">
    <location>
        <begin position="804"/>
        <end position="825"/>
    </location>
</feature>
<dbReference type="SUPFAM" id="SSF53649">
    <property type="entry name" value="Alkaline phosphatase-like"/>
    <property type="match status" value="1"/>
</dbReference>
<sequence length="873" mass="98361">MLNKWSIALQICQIASLLLFLKGFFPRKVTLSGFGTFDDDISPFMNNSRAHFDKLIVIVVDAMRSDFMYSSQDSLMSFLHSLIRNGSALPFTAFSHPPTVTLPRLKGITTGGTPSFVDAILNVADDKDTSQGLDSVDSWLYQFKNMKSGRKIHFFGDDTWLKLFPPTSFFDRYEGTSSFFVSDFTEVDHNVTRHLQNEIDDKSWDALILHYLGLDHIGHKGGPNSIYMAPKQVEMDDVLRKLYLSRVANSNDTLLVLLGDHGMNDIGNHGGASVGETSPGLVLAAPKLSSLGSNLDAPLGRSGDYKYYGSMSQIDLVPTLAALLNFPIPRNSLGILVREILSLWPDEATKNDVILENCKQLMNLLLERYGTHGDTYKSFLKKFQSIDDTTLDHLDLIYTLMTEIQSTLIEESTNYSYIELFSALGVIFVCTFAVWSRLMRSLKLHSANRLELDHFFAIFCFIYALHFHGSSLIEEEHQLWWFLSVTVLILHMVVSGMHAWKQFILTLMGLRIVRGWNDSGQKVFSNSAIADYLTTNTGINWLLVVLTYASIAIRIHYQWPRPTFVGSSDGIRGTNWRLTFFDVVLVGFIAFISILSFSFKLNQFAVDGHPIPNRLQTFHHFLCNWLGAGFLKEKLHLQTMGIYLSQAFFLSWLPLSFGQLVSVKLGGCKVGMLKNTINVVTLLLVHQTRVEIIPIFMLFEFLKLSYCKLLRKCLVRDSRDSVVLLSLFVLCTQNLAFFSVGNTNLLATIDLSNAYNGILKYNIAAVGTLTFVSNYAVAIYWAISATEIIAADVLSSRDLNGIKSLLFLRASLNSAFYSVSAFSLMGSCIHLRFHLFIWSVFSPKLLYFCAWLILINSGADFTFAFIWGFLKDL</sequence>
<keyword evidence="5 12" id="KW-0337">GPI-anchor biosynthesis</keyword>
<dbReference type="InterPro" id="IPR037674">
    <property type="entry name" value="PIG-G_N"/>
</dbReference>
<evidence type="ECO:0000256" key="2">
    <source>
        <dbReference type="ARBA" id="ARBA00004687"/>
    </source>
</evidence>
<gene>
    <name evidence="14" type="primary">MPUL0B08600</name>
    <name evidence="14" type="ORF">METSCH_B08600</name>
</gene>
<dbReference type="Pfam" id="PF19316">
    <property type="entry name" value="PIGO_PIGG"/>
    <property type="match status" value="1"/>
</dbReference>
<dbReference type="Pfam" id="PF01663">
    <property type="entry name" value="Phosphodiest"/>
    <property type="match status" value="1"/>
</dbReference>
<evidence type="ECO:0000256" key="3">
    <source>
        <dbReference type="ARBA" id="ARBA00005315"/>
    </source>
</evidence>
<evidence type="ECO:0000256" key="5">
    <source>
        <dbReference type="ARBA" id="ARBA00022502"/>
    </source>
</evidence>
<keyword evidence="15" id="KW-1185">Reference proteome</keyword>
<feature type="transmembrane region" description="Helical" evidence="12">
    <location>
        <begin position="579"/>
        <end position="599"/>
    </location>
</feature>
<feature type="transmembrane region" description="Helical" evidence="12">
    <location>
        <begin position="455"/>
        <end position="473"/>
    </location>
</feature>
<reference evidence="15" key="1">
    <citation type="submission" date="2019-03" db="EMBL/GenBank/DDBJ databases">
        <title>Snf2 controls pulcherriminic acid biosynthesis and connects pigmentation and antifungal activity of the yeast Metschnikowia pulcherrima.</title>
        <authorList>
            <person name="Gore-Lloyd D."/>
            <person name="Sumann I."/>
            <person name="Brachmann A.O."/>
            <person name="Schneeberger K."/>
            <person name="Ortiz-Merino R.A."/>
            <person name="Moreno-Beltran M."/>
            <person name="Schlaefli M."/>
            <person name="Kirner P."/>
            <person name="Santos Kron A."/>
            <person name="Wolfe K.H."/>
            <person name="Piel J."/>
            <person name="Ahrens C.H."/>
            <person name="Henk D."/>
            <person name="Freimoser F.M."/>
        </authorList>
    </citation>
    <scope>NUCLEOTIDE SEQUENCE [LARGE SCALE GENOMIC DNA]</scope>
    <source>
        <strain evidence="15">APC 1.2</strain>
    </source>
</reference>
<comment type="function">
    <text evidence="12">Ethanolamine phosphate transferase involved in glycosylphosphatidylinositol-anchor biosynthesis. Transfers ethanolamine phosphate to the GPI second mannose.</text>
</comment>
<feature type="transmembrane region" description="Helical" evidence="12">
    <location>
        <begin position="845"/>
        <end position="870"/>
    </location>
</feature>
<evidence type="ECO:0000256" key="12">
    <source>
        <dbReference type="RuleBase" id="RU367106"/>
    </source>
</evidence>
<evidence type="ECO:0000259" key="13">
    <source>
        <dbReference type="Pfam" id="PF19316"/>
    </source>
</evidence>
<comment type="pathway">
    <text evidence="2 12">Glycolipid biosynthesis; glycosylphosphatidylinositol-anchor biosynthesis.</text>
</comment>
<evidence type="ECO:0000256" key="10">
    <source>
        <dbReference type="ARBA" id="ARBA00023136"/>
    </source>
</evidence>
<dbReference type="PANTHER" id="PTHR23072">
    <property type="entry name" value="PHOSPHATIDYLINOSITOL GLYCAN-RELATED"/>
    <property type="match status" value="1"/>
</dbReference>
<dbReference type="GO" id="GO:0005789">
    <property type="term" value="C:endoplasmic reticulum membrane"/>
    <property type="evidence" value="ECO:0007669"/>
    <property type="project" value="UniProtKB-SubCell"/>
</dbReference>
<comment type="similarity">
    <text evidence="3 12">Belongs to the PIGG/PIGN/PIGO family. PIGG subfamily.</text>
</comment>
<accession>A0A4V1AE17</accession>
<evidence type="ECO:0000256" key="9">
    <source>
        <dbReference type="ARBA" id="ARBA00022989"/>
    </source>
</evidence>
<dbReference type="Gene3D" id="3.40.720.10">
    <property type="entry name" value="Alkaline Phosphatase, subunit A"/>
    <property type="match status" value="2"/>
</dbReference>
<keyword evidence="9 12" id="KW-1133">Transmembrane helix</keyword>
<evidence type="ECO:0000256" key="8">
    <source>
        <dbReference type="ARBA" id="ARBA00022824"/>
    </source>
</evidence>
<evidence type="ECO:0000256" key="11">
    <source>
        <dbReference type="ARBA" id="ARBA00023180"/>
    </source>
</evidence>
<keyword evidence="6 12" id="KW-0808">Transferase</keyword>
<dbReference type="GO" id="GO:0051267">
    <property type="term" value="F:CP2 mannose-ethanolamine phosphotransferase activity"/>
    <property type="evidence" value="ECO:0007669"/>
    <property type="project" value="TreeGrafter"/>
</dbReference>
<dbReference type="InterPro" id="IPR045687">
    <property type="entry name" value="PIGG/GPI7_C"/>
</dbReference>
<evidence type="ECO:0000256" key="7">
    <source>
        <dbReference type="ARBA" id="ARBA00022692"/>
    </source>
</evidence>
<dbReference type="STRING" id="2163413.A0A4V1AE17"/>
<dbReference type="InterPro" id="IPR017850">
    <property type="entry name" value="Alkaline_phosphatase_core_sf"/>
</dbReference>
<dbReference type="UniPathway" id="UPA00196"/>
<dbReference type="EMBL" id="CP034457">
    <property type="protein sequence ID" value="QBM87653.1"/>
    <property type="molecule type" value="Genomic_DNA"/>
</dbReference>
<dbReference type="InterPro" id="IPR002591">
    <property type="entry name" value="Phosphodiest/P_Trfase"/>
</dbReference>
<name>A0A4V1AE17_9ASCO</name>
<keyword evidence="8 12" id="KW-0256">Endoplasmic reticulum</keyword>
<feature type="transmembrane region" description="Helical" evidence="12">
    <location>
        <begin position="722"/>
        <end position="741"/>
    </location>
</feature>
<evidence type="ECO:0000256" key="1">
    <source>
        <dbReference type="ARBA" id="ARBA00004477"/>
    </source>
</evidence>
<feature type="transmembrane region" description="Helical" evidence="12">
    <location>
        <begin position="539"/>
        <end position="559"/>
    </location>
</feature>
<dbReference type="PANTHER" id="PTHR23072:SF0">
    <property type="entry name" value="GPI ETHANOLAMINE PHOSPHATE TRANSFERASE 2"/>
    <property type="match status" value="1"/>
</dbReference>
<evidence type="ECO:0000256" key="4">
    <source>
        <dbReference type="ARBA" id="ARBA00020830"/>
    </source>
</evidence>
<evidence type="ECO:0000313" key="15">
    <source>
        <dbReference type="Proteomes" id="UP000292447"/>
    </source>
</evidence>
<evidence type="ECO:0000313" key="14">
    <source>
        <dbReference type="EMBL" id="QBM87653.1"/>
    </source>
</evidence>
<dbReference type="InterPro" id="IPR039527">
    <property type="entry name" value="PIGG/GPI7"/>
</dbReference>
<keyword evidence="7 12" id="KW-0812">Transmembrane</keyword>
<evidence type="ECO:0000256" key="6">
    <source>
        <dbReference type="ARBA" id="ARBA00022679"/>
    </source>
</evidence>
<feature type="domain" description="GPI ethanolamine phosphate transferase 2 C-terminal" evidence="13">
    <location>
        <begin position="414"/>
        <end position="857"/>
    </location>
</feature>
<organism evidence="14 15">
    <name type="scientific">Metschnikowia aff. pulcherrima</name>
    <dbReference type="NCBI Taxonomy" id="2163413"/>
    <lineage>
        <taxon>Eukaryota</taxon>
        <taxon>Fungi</taxon>
        <taxon>Dikarya</taxon>
        <taxon>Ascomycota</taxon>
        <taxon>Saccharomycotina</taxon>
        <taxon>Pichiomycetes</taxon>
        <taxon>Metschnikowiaceae</taxon>
        <taxon>Metschnikowia</taxon>
    </lineage>
</organism>